<dbReference type="InterPro" id="IPR021787">
    <property type="entry name" value="DUF3352"/>
</dbReference>
<sequence>MKLRTIVKIAITSSVVLLCSGFALYSFFRLSAAEDQKDFDLYTLVPSSVSAVFATEDVAEFVMEVDELTCSRDHQYLYVSKLFSYLKQYLYSLLEDAPHGLSRQMNQMLISFHEPDNDRNQVLYCRLGNGDRALIDRFVQKYVSSGYPPKTFDYKGEDIIIYPMADGDFLACYLTEDFLVLSCQKKLIEEVIDIRKTGKSLAADSAFKEVRAPKKSPTVATVYTRLAGMMGWTEFDMKLKDDFIYFSGVSHYVDTCFNFINVIRQQESVKGFPGETLPSTAFYFSKQGITDWASLLSYGGTQEYATAGRTSEVLNRDRELSRYLAENTGQDLVACLFQREDSLMGPAAVLSLSVMDVAEAERMLRSLVNTAPAEEGTGRNSRITFCYTPSKAYPVYRLPQTTLFTQLTSFVEPSLHVFATFYGGRLLLAPDEDSLSRYIRQLDNDEVLDGALAYRAGTDGLSDSYHFMLMADFGHVLEQSGHQVHYVPEFFLRNSEFFRNFILFAQFTCADGVVYPNIVLKYKSE</sequence>
<evidence type="ECO:0000313" key="4">
    <source>
        <dbReference type="Proteomes" id="UP000283616"/>
    </source>
</evidence>
<dbReference type="DNASU" id="1073018"/>
<proteinExistence type="predicted"/>
<feature type="transmembrane region" description="Helical" evidence="1">
    <location>
        <begin position="7"/>
        <end position="28"/>
    </location>
</feature>
<evidence type="ECO:0000313" key="2">
    <source>
        <dbReference type="EMBL" id="KAB4305858.1"/>
    </source>
</evidence>
<dbReference type="EMBL" id="QROV01000029">
    <property type="protein sequence ID" value="RHL54323.1"/>
    <property type="molecule type" value="Genomic_DNA"/>
</dbReference>
<dbReference type="AlphaFoldDB" id="A0A0P0FE04"/>
<comment type="caution">
    <text evidence="2">The sequence shown here is derived from an EMBL/GenBank/DDBJ whole genome shotgun (WGS) entry which is preliminary data.</text>
</comment>
<keyword evidence="1" id="KW-0472">Membrane</keyword>
<name>A0A0P0FE04_BACT4</name>
<dbReference type="GeneID" id="60927347"/>
<reference evidence="3 4" key="1">
    <citation type="submission" date="2018-08" db="EMBL/GenBank/DDBJ databases">
        <title>A genome reference for cultivated species of the human gut microbiota.</title>
        <authorList>
            <person name="Zou Y."/>
            <person name="Xue W."/>
            <person name="Luo G."/>
        </authorList>
    </citation>
    <scope>NUCLEOTIDE SEQUENCE [LARGE SCALE GENOMIC DNA]</scope>
    <source>
        <strain evidence="3 4">AF37-12</strain>
    </source>
</reference>
<keyword evidence="1" id="KW-1133">Transmembrane helix</keyword>
<gene>
    <name evidence="3" type="ORF">DW011_20575</name>
    <name evidence="2" type="ORF">GAO51_24810</name>
</gene>
<dbReference type="Proteomes" id="UP000440614">
    <property type="component" value="Unassembled WGS sequence"/>
</dbReference>
<dbReference type="Pfam" id="PF11832">
    <property type="entry name" value="DUF3352"/>
    <property type="match status" value="1"/>
</dbReference>
<accession>A0A0P0FE04</accession>
<evidence type="ECO:0000256" key="1">
    <source>
        <dbReference type="SAM" id="Phobius"/>
    </source>
</evidence>
<reference evidence="2 5" key="2">
    <citation type="journal article" date="2019" name="Nat. Med.">
        <title>A library of human gut bacterial isolates paired with longitudinal multiomics data enables mechanistic microbiome research.</title>
        <authorList>
            <person name="Poyet M."/>
            <person name="Groussin M."/>
            <person name="Gibbons S.M."/>
            <person name="Avila-Pacheco J."/>
            <person name="Jiang X."/>
            <person name="Kearney S.M."/>
            <person name="Perrotta A.R."/>
            <person name="Berdy B."/>
            <person name="Zhao S."/>
            <person name="Lieberman T.D."/>
            <person name="Swanson P.K."/>
            <person name="Smith M."/>
            <person name="Roesemann S."/>
            <person name="Alexander J.E."/>
            <person name="Rich S.A."/>
            <person name="Livny J."/>
            <person name="Vlamakis H."/>
            <person name="Clish C."/>
            <person name="Bullock K."/>
            <person name="Deik A."/>
            <person name="Scott J."/>
            <person name="Pierce K.A."/>
            <person name="Xavier R.J."/>
            <person name="Alm E.J."/>
        </authorList>
    </citation>
    <scope>NUCLEOTIDE SEQUENCE [LARGE SCALE GENOMIC DNA]</scope>
    <source>
        <strain evidence="2 5">BIOML-A188</strain>
    </source>
</reference>
<dbReference type="EMBL" id="WCSY01000033">
    <property type="protein sequence ID" value="KAB4305858.1"/>
    <property type="molecule type" value="Genomic_DNA"/>
</dbReference>
<dbReference type="RefSeq" id="WP_011107741.1">
    <property type="nucleotide sequence ID" value="NZ_CAXSNJ010000031.1"/>
</dbReference>
<protein>
    <submittedName>
        <fullName evidence="2">DUF3352 domain-containing protein</fullName>
    </submittedName>
</protein>
<evidence type="ECO:0000313" key="3">
    <source>
        <dbReference type="EMBL" id="RHL54323.1"/>
    </source>
</evidence>
<organism evidence="2 5">
    <name type="scientific">Bacteroides thetaiotaomicron</name>
    <dbReference type="NCBI Taxonomy" id="818"/>
    <lineage>
        <taxon>Bacteria</taxon>
        <taxon>Pseudomonadati</taxon>
        <taxon>Bacteroidota</taxon>
        <taxon>Bacteroidia</taxon>
        <taxon>Bacteroidales</taxon>
        <taxon>Bacteroidaceae</taxon>
        <taxon>Bacteroides</taxon>
    </lineage>
</organism>
<dbReference type="Proteomes" id="UP000283616">
    <property type="component" value="Unassembled WGS sequence"/>
</dbReference>
<keyword evidence="1" id="KW-0812">Transmembrane</keyword>
<dbReference type="KEGG" id="btho:Btheta7330_01855"/>
<dbReference type="OMA" id="FHEPDND"/>
<evidence type="ECO:0000313" key="5">
    <source>
        <dbReference type="Proteomes" id="UP000440614"/>
    </source>
</evidence>